<evidence type="ECO:0000313" key="7">
    <source>
        <dbReference type="Proteomes" id="UP001597512"/>
    </source>
</evidence>
<sequence length="437" mass="49006">MQKLVLLLVVLFSGEGVIRAQDVLSFRSLDDVLAYADSHSSTVKNATQQDILAKYQTLAAQLGKWNVQGRATLTLTDNTRLTTNFIPAEIFGGPAGTFQKVTFGQQYVSNLIVSPQIDIINPYSAAQVKLARTNEQLTATTNLLTKKNLYESLAGTYYNLLSYQWQIGVTRNSLANADTLVSILQDKQKEGIVRPQDVNTALANRLTLVNKVQQLISQQGQQISSLKILCDIDPDRSLVITGPQQPAVFDASLTATSDLLQRQTEWQKKRQEASLNANRKWYYPTVSLLGNLGWQQNTNNHFFDANKWLANNYVALRFSLPLLPDVGKIAAVQYDRINIQIAQNNWQHSVWQDTVNNRQLEQDYQTAYTSYQLMAQIERLQKDSYAKNLAIYKEGILSLTDLLVSFNAWLNSSLTTAAQVATSEYAKSRIAISNTLK</sequence>
<evidence type="ECO:0000256" key="4">
    <source>
        <dbReference type="ARBA" id="ARBA00023136"/>
    </source>
</evidence>
<keyword evidence="4" id="KW-0472">Membrane</keyword>
<organism evidence="6 7">
    <name type="scientific">Spirosoma flavum</name>
    <dbReference type="NCBI Taxonomy" id="2048557"/>
    <lineage>
        <taxon>Bacteria</taxon>
        <taxon>Pseudomonadati</taxon>
        <taxon>Bacteroidota</taxon>
        <taxon>Cytophagia</taxon>
        <taxon>Cytophagales</taxon>
        <taxon>Cytophagaceae</taxon>
        <taxon>Spirosoma</taxon>
    </lineage>
</organism>
<comment type="caution">
    <text evidence="6">The sequence shown here is derived from an EMBL/GenBank/DDBJ whole genome shotgun (WGS) entry which is preliminary data.</text>
</comment>
<gene>
    <name evidence="6" type="ORF">ACFS25_15430</name>
</gene>
<dbReference type="Gene3D" id="1.20.1600.10">
    <property type="entry name" value="Outer membrane efflux proteins (OEP)"/>
    <property type="match status" value="1"/>
</dbReference>
<keyword evidence="5" id="KW-0998">Cell outer membrane</keyword>
<protein>
    <submittedName>
        <fullName evidence="6">TolC family protein</fullName>
    </submittedName>
</protein>
<keyword evidence="3" id="KW-0812">Transmembrane</keyword>
<evidence type="ECO:0000313" key="6">
    <source>
        <dbReference type="EMBL" id="MFD2935183.1"/>
    </source>
</evidence>
<evidence type="ECO:0000256" key="5">
    <source>
        <dbReference type="ARBA" id="ARBA00023237"/>
    </source>
</evidence>
<comment type="subcellular location">
    <subcellularLocation>
        <location evidence="1">Cell outer membrane</location>
    </subcellularLocation>
</comment>
<accession>A0ABW6AM48</accession>
<reference evidence="7" key="1">
    <citation type="journal article" date="2019" name="Int. J. Syst. Evol. Microbiol.">
        <title>The Global Catalogue of Microorganisms (GCM) 10K type strain sequencing project: providing services to taxonomists for standard genome sequencing and annotation.</title>
        <authorList>
            <consortium name="The Broad Institute Genomics Platform"/>
            <consortium name="The Broad Institute Genome Sequencing Center for Infectious Disease"/>
            <person name="Wu L."/>
            <person name="Ma J."/>
        </authorList>
    </citation>
    <scope>NUCLEOTIDE SEQUENCE [LARGE SCALE GENOMIC DNA]</scope>
    <source>
        <strain evidence="7">KCTC 52490</strain>
    </source>
</reference>
<keyword evidence="2" id="KW-1134">Transmembrane beta strand</keyword>
<dbReference type="Proteomes" id="UP001597512">
    <property type="component" value="Unassembled WGS sequence"/>
</dbReference>
<dbReference type="PANTHER" id="PTHR30026:SF20">
    <property type="entry name" value="OUTER MEMBRANE PROTEIN TOLC"/>
    <property type="match status" value="1"/>
</dbReference>
<evidence type="ECO:0000256" key="1">
    <source>
        <dbReference type="ARBA" id="ARBA00004442"/>
    </source>
</evidence>
<evidence type="ECO:0000256" key="3">
    <source>
        <dbReference type="ARBA" id="ARBA00022692"/>
    </source>
</evidence>
<proteinExistence type="predicted"/>
<dbReference type="InterPro" id="IPR051906">
    <property type="entry name" value="TolC-like"/>
</dbReference>
<dbReference type="EMBL" id="JBHUOM010000012">
    <property type="protein sequence ID" value="MFD2935183.1"/>
    <property type="molecule type" value="Genomic_DNA"/>
</dbReference>
<dbReference type="SUPFAM" id="SSF56954">
    <property type="entry name" value="Outer membrane efflux proteins (OEP)"/>
    <property type="match status" value="1"/>
</dbReference>
<evidence type="ECO:0000256" key="2">
    <source>
        <dbReference type="ARBA" id="ARBA00022452"/>
    </source>
</evidence>
<dbReference type="RefSeq" id="WP_381502618.1">
    <property type="nucleotide sequence ID" value="NZ_JBHUOM010000012.1"/>
</dbReference>
<dbReference type="PANTHER" id="PTHR30026">
    <property type="entry name" value="OUTER MEMBRANE PROTEIN TOLC"/>
    <property type="match status" value="1"/>
</dbReference>
<keyword evidence="7" id="KW-1185">Reference proteome</keyword>
<name>A0ABW6AM48_9BACT</name>